<evidence type="ECO:0000256" key="1">
    <source>
        <dbReference type="SAM" id="MobiDB-lite"/>
    </source>
</evidence>
<accession>A0A1F7W703</accession>
<feature type="region of interest" description="Disordered" evidence="1">
    <location>
        <begin position="1"/>
        <end position="20"/>
    </location>
</feature>
<organism evidence="3 4">
    <name type="scientific">Candidatus Uhrbacteria bacterium RIFOXYB2_FULL_57_15</name>
    <dbReference type="NCBI Taxonomy" id="1802422"/>
    <lineage>
        <taxon>Bacteria</taxon>
        <taxon>Candidatus Uhriibacteriota</taxon>
    </lineage>
</organism>
<dbReference type="EMBL" id="MGFE01000018">
    <property type="protein sequence ID" value="OGL98585.1"/>
    <property type="molecule type" value="Genomic_DNA"/>
</dbReference>
<dbReference type="AlphaFoldDB" id="A0A1F7W703"/>
<name>A0A1F7W703_9BACT</name>
<gene>
    <name evidence="3" type="ORF">A2304_00655</name>
</gene>
<evidence type="ECO:0000256" key="2">
    <source>
        <dbReference type="SAM" id="Phobius"/>
    </source>
</evidence>
<dbReference type="Proteomes" id="UP000176501">
    <property type="component" value="Unassembled WGS sequence"/>
</dbReference>
<evidence type="ECO:0000313" key="3">
    <source>
        <dbReference type="EMBL" id="OGL98585.1"/>
    </source>
</evidence>
<protein>
    <submittedName>
        <fullName evidence="3">Uncharacterized protein</fullName>
    </submittedName>
</protein>
<evidence type="ECO:0000313" key="4">
    <source>
        <dbReference type="Proteomes" id="UP000176501"/>
    </source>
</evidence>
<keyword evidence="2" id="KW-1133">Transmembrane helix</keyword>
<keyword evidence="2" id="KW-0812">Transmembrane</keyword>
<keyword evidence="2" id="KW-0472">Membrane</keyword>
<sequence length="157" mass="17632">MAIESKMRRPSAFGQTKEGSSGPWRLVAVLFLLAVLAAGAWYWWTSRPESSIPSGTYQAVFLDNGQTYFGRLDWRDSPHEGYVRLREVYYLDFRQNPQDPSVSASDLKLTKLGGEVHGPEDFMDVNADHVLYVEDLRGDSKIAQAIAEYSAKNPEGL</sequence>
<reference evidence="3 4" key="1">
    <citation type="journal article" date="2016" name="Nat. Commun.">
        <title>Thousands of microbial genomes shed light on interconnected biogeochemical processes in an aquifer system.</title>
        <authorList>
            <person name="Anantharaman K."/>
            <person name="Brown C.T."/>
            <person name="Hug L.A."/>
            <person name="Sharon I."/>
            <person name="Castelle C.J."/>
            <person name="Probst A.J."/>
            <person name="Thomas B.C."/>
            <person name="Singh A."/>
            <person name="Wilkins M.J."/>
            <person name="Karaoz U."/>
            <person name="Brodie E.L."/>
            <person name="Williams K.H."/>
            <person name="Hubbard S.S."/>
            <person name="Banfield J.F."/>
        </authorList>
    </citation>
    <scope>NUCLEOTIDE SEQUENCE [LARGE SCALE GENOMIC DNA]</scope>
</reference>
<proteinExistence type="predicted"/>
<comment type="caution">
    <text evidence="3">The sequence shown here is derived from an EMBL/GenBank/DDBJ whole genome shotgun (WGS) entry which is preliminary data.</text>
</comment>
<feature type="transmembrane region" description="Helical" evidence="2">
    <location>
        <begin position="26"/>
        <end position="44"/>
    </location>
</feature>